<dbReference type="Proteomes" id="UP001158598">
    <property type="component" value="Chromosome"/>
</dbReference>
<evidence type="ECO:0000313" key="1">
    <source>
        <dbReference type="EMBL" id="CAI8746241.1"/>
    </source>
</evidence>
<accession>A0AA35XZH8</accession>
<proteinExistence type="predicted"/>
<dbReference type="AlphaFoldDB" id="A0AA35XZH8"/>
<dbReference type="EMBL" id="OX458332">
    <property type="protein sequence ID" value="CAI8746241.1"/>
    <property type="molecule type" value="Genomic_DNA"/>
</dbReference>
<name>A0AA35XZH8_METCP</name>
<evidence type="ECO:0000313" key="2">
    <source>
        <dbReference type="Proteomes" id="UP001158598"/>
    </source>
</evidence>
<gene>
    <name evidence="1" type="ORF">MCNOR_0558</name>
</gene>
<protein>
    <submittedName>
        <fullName evidence="1">Uncharacterized protein</fullName>
    </submittedName>
</protein>
<reference evidence="1" key="1">
    <citation type="submission" date="2023-03" db="EMBL/GenBank/DDBJ databases">
        <authorList>
            <person name="Pearce D."/>
        </authorList>
    </citation>
    <scope>NUCLEOTIDE SEQUENCE</scope>
    <source>
        <strain evidence="1">Mc</strain>
    </source>
</reference>
<organism evidence="1 2">
    <name type="scientific">Methylococcus capsulatus</name>
    <dbReference type="NCBI Taxonomy" id="414"/>
    <lineage>
        <taxon>Bacteria</taxon>
        <taxon>Pseudomonadati</taxon>
        <taxon>Pseudomonadota</taxon>
        <taxon>Gammaproteobacteria</taxon>
        <taxon>Methylococcales</taxon>
        <taxon>Methylococcaceae</taxon>
        <taxon>Methylococcus</taxon>
    </lineage>
</organism>
<sequence length="42" mass="4771">MGGNVKRSITASGQVERVWFRVERTLLKLAWHGPQYDGAKVK</sequence>